<accession>A0ABT8RHR3</accession>
<proteinExistence type="predicted"/>
<dbReference type="InterPro" id="IPR011009">
    <property type="entry name" value="Kinase-like_dom_sf"/>
</dbReference>
<dbReference type="Gene3D" id="3.90.1200.10">
    <property type="match status" value="1"/>
</dbReference>
<evidence type="ECO:0000259" key="1">
    <source>
        <dbReference type="Pfam" id="PF01636"/>
    </source>
</evidence>
<protein>
    <submittedName>
        <fullName evidence="2">Macrolide 2'-phosphotransferase</fullName>
    </submittedName>
</protein>
<comment type="caution">
    <text evidence="2">The sequence shown here is derived from an EMBL/GenBank/DDBJ whole genome shotgun (WGS) entry which is preliminary data.</text>
</comment>
<organism evidence="2 3">
    <name type="scientific">Rhodocytophaga aerolata</name>
    <dbReference type="NCBI Taxonomy" id="455078"/>
    <lineage>
        <taxon>Bacteria</taxon>
        <taxon>Pseudomonadati</taxon>
        <taxon>Bacteroidota</taxon>
        <taxon>Cytophagia</taxon>
        <taxon>Cytophagales</taxon>
        <taxon>Rhodocytophagaceae</taxon>
        <taxon>Rhodocytophaga</taxon>
    </lineage>
</organism>
<dbReference type="Gene3D" id="3.30.200.20">
    <property type="entry name" value="Phosphorylase Kinase, domain 1"/>
    <property type="match status" value="1"/>
</dbReference>
<dbReference type="PANTHER" id="PTHR21310:SF15">
    <property type="entry name" value="AMINOGLYCOSIDE PHOSPHOTRANSFERASE DOMAIN-CONTAINING PROTEIN"/>
    <property type="match status" value="1"/>
</dbReference>
<dbReference type="PANTHER" id="PTHR21310">
    <property type="entry name" value="AMINOGLYCOSIDE PHOSPHOTRANSFERASE-RELATED-RELATED"/>
    <property type="match status" value="1"/>
</dbReference>
<dbReference type="SUPFAM" id="SSF56112">
    <property type="entry name" value="Protein kinase-like (PK-like)"/>
    <property type="match status" value="1"/>
</dbReference>
<dbReference type="Pfam" id="PF01636">
    <property type="entry name" value="APH"/>
    <property type="match status" value="1"/>
</dbReference>
<dbReference type="CDD" id="cd05152">
    <property type="entry name" value="MPH2"/>
    <property type="match status" value="1"/>
</dbReference>
<sequence>MNQSSPFIQSPTIQQVLSLASTHGLTLQGESLSLNESGLDFLVAIARDQTDNSWVLRIPRRSDVGEKAIYENRALTLVSQHLPVAVPEWKVNTEQLIAYRLLPGTPAATIDPQVKQYQWHLDPANLAAAFTTSLSHTLVALHSIDPKEAAQGGIRVTPAKGLRTTLQLKMEQVQQEMGVCKALWQSWQEWVGEDSYWPQHTSLVHGDLHAGHILVDTQSRVSGLIDWTEAEVGDPAIDFVPYLATFGQQALSTLLTGYEQAGGKVWPRMKEHIVRQQGAYGINIALFALQSGVEEYLQMAKVALGVDK</sequence>
<evidence type="ECO:0000313" key="3">
    <source>
        <dbReference type="Proteomes" id="UP001168528"/>
    </source>
</evidence>
<name>A0ABT8RHR3_9BACT</name>
<dbReference type="Proteomes" id="UP001168528">
    <property type="component" value="Unassembled WGS sequence"/>
</dbReference>
<dbReference type="InterPro" id="IPR051678">
    <property type="entry name" value="AGP_Transferase"/>
</dbReference>
<keyword evidence="3" id="KW-1185">Reference proteome</keyword>
<dbReference type="RefSeq" id="WP_302041039.1">
    <property type="nucleotide sequence ID" value="NZ_JAUKPO010000027.1"/>
</dbReference>
<dbReference type="EMBL" id="JAUKPO010000027">
    <property type="protein sequence ID" value="MDO1450237.1"/>
    <property type="molecule type" value="Genomic_DNA"/>
</dbReference>
<gene>
    <name evidence="2" type="ORF">Q0590_28410</name>
</gene>
<feature type="domain" description="Aminoglycoside phosphotransferase" evidence="1">
    <location>
        <begin position="34"/>
        <end position="272"/>
    </location>
</feature>
<dbReference type="InterPro" id="IPR002575">
    <property type="entry name" value="Aminoglycoside_PTrfase"/>
</dbReference>
<reference evidence="2" key="1">
    <citation type="submission" date="2023-07" db="EMBL/GenBank/DDBJ databases">
        <title>The genome sequence of Rhodocytophaga aerolata KACC 12507.</title>
        <authorList>
            <person name="Zhang X."/>
        </authorList>
    </citation>
    <scope>NUCLEOTIDE SEQUENCE</scope>
    <source>
        <strain evidence="2">KACC 12507</strain>
    </source>
</reference>
<evidence type="ECO:0000313" key="2">
    <source>
        <dbReference type="EMBL" id="MDO1450237.1"/>
    </source>
</evidence>